<accession>A0A7J6MEB4</accession>
<sequence length="156" mass="17925">MPCVSSYKGQYSWLRIRKVDGGYEYCCGECMDHRASGKWSDWRRCQPLKFKKSDLDDHQKSIDSKSKHRFGALPVDIAFKKIAEKQKVTEADRLASELALVAPLADLAMTLAIEEVPILKTECMLQWAERHGLEVTKHWRSLNCGWEFVKVAHAIQ</sequence>
<name>A0A7J6MEB4_PEROL</name>
<evidence type="ECO:0000313" key="2">
    <source>
        <dbReference type="Proteomes" id="UP000572268"/>
    </source>
</evidence>
<organism evidence="1 2">
    <name type="scientific">Perkinsus olseni</name>
    <name type="common">Perkinsus atlanticus</name>
    <dbReference type="NCBI Taxonomy" id="32597"/>
    <lineage>
        <taxon>Eukaryota</taxon>
        <taxon>Sar</taxon>
        <taxon>Alveolata</taxon>
        <taxon>Perkinsozoa</taxon>
        <taxon>Perkinsea</taxon>
        <taxon>Perkinsida</taxon>
        <taxon>Perkinsidae</taxon>
        <taxon>Perkinsus</taxon>
    </lineage>
</organism>
<dbReference type="AlphaFoldDB" id="A0A7J6MEB4"/>
<comment type="caution">
    <text evidence="1">The sequence shown here is derived from an EMBL/GenBank/DDBJ whole genome shotgun (WGS) entry which is preliminary data.</text>
</comment>
<feature type="non-terminal residue" evidence="1">
    <location>
        <position position="156"/>
    </location>
</feature>
<dbReference type="EMBL" id="JABANN010000134">
    <property type="protein sequence ID" value="KAF4669767.1"/>
    <property type="molecule type" value="Genomic_DNA"/>
</dbReference>
<proteinExistence type="predicted"/>
<reference evidence="1 2" key="1">
    <citation type="submission" date="2020-04" db="EMBL/GenBank/DDBJ databases">
        <title>Perkinsus olseni comparative genomics.</title>
        <authorList>
            <person name="Bogema D.R."/>
        </authorList>
    </citation>
    <scope>NUCLEOTIDE SEQUENCE [LARGE SCALE GENOMIC DNA]</scope>
    <source>
        <strain evidence="1">ATCC PRA-31</strain>
    </source>
</reference>
<evidence type="ECO:0000313" key="1">
    <source>
        <dbReference type="EMBL" id="KAF4669767.1"/>
    </source>
</evidence>
<gene>
    <name evidence="1" type="ORF">FOL46_001239</name>
</gene>
<protein>
    <submittedName>
        <fullName evidence="1">Uncharacterized protein</fullName>
    </submittedName>
</protein>
<dbReference type="Proteomes" id="UP000572268">
    <property type="component" value="Unassembled WGS sequence"/>
</dbReference>